<feature type="transmembrane region" description="Helical" evidence="1">
    <location>
        <begin position="261"/>
        <end position="284"/>
    </location>
</feature>
<dbReference type="InterPro" id="IPR018289">
    <property type="entry name" value="MULE_transposase_dom"/>
</dbReference>
<dbReference type="HOGENOM" id="CLU_019367_2_0_1"/>
<evidence type="ECO:0000313" key="3">
    <source>
        <dbReference type="EMBL" id="EXX60472.1"/>
    </source>
</evidence>
<comment type="caution">
    <text evidence="3">The sequence shown here is derived from an EMBL/GenBank/DDBJ whole genome shotgun (WGS) entry which is preliminary data.</text>
</comment>
<organism evidence="3 4">
    <name type="scientific">Rhizophagus irregularis (strain DAOM 197198w)</name>
    <name type="common">Glomus intraradices</name>
    <dbReference type="NCBI Taxonomy" id="1432141"/>
    <lineage>
        <taxon>Eukaryota</taxon>
        <taxon>Fungi</taxon>
        <taxon>Fungi incertae sedis</taxon>
        <taxon>Mucoromycota</taxon>
        <taxon>Glomeromycotina</taxon>
        <taxon>Glomeromycetes</taxon>
        <taxon>Glomerales</taxon>
        <taxon>Glomeraceae</taxon>
        <taxon>Rhizophagus</taxon>
    </lineage>
</organism>
<keyword evidence="1" id="KW-0812">Transmembrane</keyword>
<gene>
    <name evidence="3" type="ORF">RirG_179590</name>
</gene>
<keyword evidence="4" id="KW-1185">Reference proteome</keyword>
<evidence type="ECO:0000256" key="1">
    <source>
        <dbReference type="SAM" id="Phobius"/>
    </source>
</evidence>
<keyword evidence="1" id="KW-1133">Transmembrane helix</keyword>
<evidence type="ECO:0000313" key="4">
    <source>
        <dbReference type="Proteomes" id="UP000022910"/>
    </source>
</evidence>
<dbReference type="STRING" id="1432141.A0A015ITB3"/>
<dbReference type="OrthoDB" id="2440185at2759"/>
<sequence>MAPRFQKLTPEILSDIKKYVIQGRMDSVSIYPLLIHDYPGYTIFKKDLYNAVYQFQLQNNPGDSDASQMLQMLLKKSILIHYGLLNHNWNFYPESYHLLWMLSQQQALYESFHDIVFLDTTSNTNQFQMMLCVVVVIDNHFKSRIVASAIIENETLDTFRWILMTLFEETDINPRIIFTDSDPSLISAIKEIYSNTDHLLCIFHIDLNLRKKLKGKLGACFEEFCHKFYTCQNSLYIELFESRWVQLISQYPESVKYTICLILFILIKSCGPSLGYIINLYVMYRVPKE</sequence>
<proteinExistence type="predicted"/>
<evidence type="ECO:0000259" key="2">
    <source>
        <dbReference type="Pfam" id="PF10551"/>
    </source>
</evidence>
<protein>
    <recommendedName>
        <fullName evidence="2">MULE transposase domain-containing protein</fullName>
    </recommendedName>
</protein>
<dbReference type="PANTHER" id="PTHR47718:SF13">
    <property type="entry name" value="OS09G0290500 PROTEIN"/>
    <property type="match status" value="1"/>
</dbReference>
<dbReference type="AlphaFoldDB" id="A0A015ITB3"/>
<dbReference type="EMBL" id="JEMT01025922">
    <property type="protein sequence ID" value="EXX60472.1"/>
    <property type="molecule type" value="Genomic_DNA"/>
</dbReference>
<accession>A0A015ITB3</accession>
<name>A0A015ITB3_RHIIW</name>
<dbReference type="Proteomes" id="UP000022910">
    <property type="component" value="Unassembled WGS sequence"/>
</dbReference>
<feature type="domain" description="MULE transposase" evidence="2">
    <location>
        <begin position="116"/>
        <end position="205"/>
    </location>
</feature>
<dbReference type="PANTHER" id="PTHR47718">
    <property type="entry name" value="OS01G0519700 PROTEIN"/>
    <property type="match status" value="1"/>
</dbReference>
<keyword evidence="1" id="KW-0472">Membrane</keyword>
<dbReference type="Pfam" id="PF10551">
    <property type="entry name" value="MULE"/>
    <property type="match status" value="1"/>
</dbReference>
<reference evidence="3 4" key="1">
    <citation type="submission" date="2014-02" db="EMBL/GenBank/DDBJ databases">
        <title>Single nucleus genome sequencing reveals high similarity among nuclei of an endomycorrhizal fungus.</title>
        <authorList>
            <person name="Lin K."/>
            <person name="Geurts R."/>
            <person name="Zhang Z."/>
            <person name="Limpens E."/>
            <person name="Saunders D.G."/>
            <person name="Mu D."/>
            <person name="Pang E."/>
            <person name="Cao H."/>
            <person name="Cha H."/>
            <person name="Lin T."/>
            <person name="Zhou Q."/>
            <person name="Shang Y."/>
            <person name="Li Y."/>
            <person name="Ivanov S."/>
            <person name="Sharma T."/>
            <person name="Velzen R.V."/>
            <person name="Ruijter N.D."/>
            <person name="Aanen D.K."/>
            <person name="Win J."/>
            <person name="Kamoun S."/>
            <person name="Bisseling T."/>
            <person name="Huang S."/>
        </authorList>
    </citation>
    <scope>NUCLEOTIDE SEQUENCE [LARGE SCALE GENOMIC DNA]</scope>
    <source>
        <strain evidence="4">DAOM197198w</strain>
    </source>
</reference>